<evidence type="ECO:0000313" key="1">
    <source>
        <dbReference type="EMBL" id="AAN12312.1"/>
    </source>
</evidence>
<organism evidence="1 2">
    <name type="scientific">Vibrio phage VHML</name>
    <dbReference type="NCBI Taxonomy" id="207597"/>
    <lineage>
        <taxon>Viruses</taxon>
        <taxon>Duplodnaviria</taxon>
        <taxon>Heunggongvirae</taxon>
        <taxon>Uroviricota</taxon>
        <taxon>Caudoviricetes</taxon>
        <taxon>Vhmlvirus</taxon>
        <taxon>Vhmlvirus VHML</taxon>
    </lineage>
</organism>
<sequence>MMEFLAMGNQVFFGILLDASEETYREYCKLKAEEEGLTSYSEPNYEQALGHARERVSRFDSVLMTAEKPEGFKLEELLARLQPEIISKTQKIQNDGSDVAEFVKGNNLEIIRLLSMAEALQRSSYVMLSAKAPDQGHLGKPRIGEPDSIDSAVENLRDAIQACEQFGRVFCRKRLNTPFQVTGAIVDRSGDILIVEE</sequence>
<dbReference type="EMBL" id="AY133112">
    <property type="protein sequence ID" value="AAN12312.1"/>
    <property type="molecule type" value="Genomic_DNA"/>
</dbReference>
<gene>
    <name evidence="1" type="primary">orf14</name>
</gene>
<accession>Q8H9Q1</accession>
<name>Q8H9Q1_9CAUD</name>
<protein>
    <submittedName>
        <fullName evidence="1">ORF14</fullName>
    </submittedName>
</protein>
<reference evidence="1 2" key="1">
    <citation type="journal article" date="2002" name="J. Appl. Microbiol.">
        <title>The complete nucleotide sequence of the Vibrio harveyi bacteriophage VHML.</title>
        <authorList>
            <person name="Oakey H.J."/>
            <person name="Cullen B.R."/>
            <person name="Owens L."/>
        </authorList>
    </citation>
    <scope>NUCLEOTIDE SEQUENCE</scope>
</reference>
<evidence type="ECO:0000313" key="2">
    <source>
        <dbReference type="Proteomes" id="UP000001159"/>
    </source>
</evidence>
<proteinExistence type="predicted"/>
<dbReference type="OrthoDB" id="9019at10239"/>
<dbReference type="Proteomes" id="UP000001159">
    <property type="component" value="Segment"/>
</dbReference>
<dbReference type="RefSeq" id="NP_758907.1">
    <property type="nucleotide sequence ID" value="NC_004456.1"/>
</dbReference>
<keyword evidence="2" id="KW-1185">Reference proteome</keyword>
<dbReference type="KEGG" id="vg:956147"/>